<feature type="compositionally biased region" description="Polar residues" evidence="1">
    <location>
        <begin position="414"/>
        <end position="424"/>
    </location>
</feature>
<reference evidence="3" key="1">
    <citation type="submission" date="2023-11" db="EMBL/GenBank/DDBJ databases">
        <authorList>
            <person name="De Vega J J."/>
            <person name="De Vega J J."/>
        </authorList>
    </citation>
    <scope>NUCLEOTIDE SEQUENCE</scope>
</reference>
<keyword evidence="2" id="KW-0472">Membrane</keyword>
<feature type="region of interest" description="Disordered" evidence="1">
    <location>
        <begin position="414"/>
        <end position="507"/>
    </location>
</feature>
<organism evidence="3 4">
    <name type="scientific">Mycena citricolor</name>
    <dbReference type="NCBI Taxonomy" id="2018698"/>
    <lineage>
        <taxon>Eukaryota</taxon>
        <taxon>Fungi</taxon>
        <taxon>Dikarya</taxon>
        <taxon>Basidiomycota</taxon>
        <taxon>Agaricomycotina</taxon>
        <taxon>Agaricomycetes</taxon>
        <taxon>Agaricomycetidae</taxon>
        <taxon>Agaricales</taxon>
        <taxon>Marasmiineae</taxon>
        <taxon>Mycenaceae</taxon>
        <taxon>Mycena</taxon>
    </lineage>
</organism>
<feature type="compositionally biased region" description="Low complexity" evidence="1">
    <location>
        <begin position="325"/>
        <end position="346"/>
    </location>
</feature>
<feature type="compositionally biased region" description="Polar residues" evidence="1">
    <location>
        <begin position="469"/>
        <end position="483"/>
    </location>
</feature>
<name>A0AAD2HAD6_9AGAR</name>
<dbReference type="EMBL" id="CAVNYO010000171">
    <property type="protein sequence ID" value="CAK5271411.1"/>
    <property type="molecule type" value="Genomic_DNA"/>
</dbReference>
<proteinExistence type="predicted"/>
<dbReference type="Proteomes" id="UP001295794">
    <property type="component" value="Unassembled WGS sequence"/>
</dbReference>
<feature type="compositionally biased region" description="Low complexity" evidence="1">
    <location>
        <begin position="484"/>
        <end position="500"/>
    </location>
</feature>
<feature type="region of interest" description="Disordered" evidence="1">
    <location>
        <begin position="535"/>
        <end position="566"/>
    </location>
</feature>
<sequence>MKHNRGILLIEHERCLMPTQNKSGTANQRVIPPCSLCLQFRSPRRLRDTIMSNFTIDNINPRIQYTPPGAWTEGTSANDPLAGDYFKGTFTLCTTKGSAATFSFNGTQVFVGGAMRSNHGPYSVNLDGVTQTIDGFSQNAVFSNLFVSNVLPEGLHTVSITNELTDPSAPFLDIDYITWTSSVSPSAFNQAATVEDTSNLFSFTPSAAWTSQLAPSLTGFSGSSGHQTTSDGASASLSFTGNFVSVFGAVGPLMAPYGVLLDGVPQGTFNATKQTYFNMVELFHADNLASGDHVVSFVAAPAAPGQIFALDFAKVPPASVAGSKTSLGSTAGPTGTGSTNNSTSSQPTNTAAIAGGVVGGVAVLGILLLLFLFLRRKQRGSHEYAIDELKSTPPTHYNMDHIGPDPYQSYSRSALVGSHSQHSHSAYEESVMSNPWPTSDASPPPLPPLPAERDVPRRGFYTVNHTRDPSNSASEPSTASASVSAGRRTSTHTAATSAGAAGLGTGVNGKGMPVVLPPTAHAPLPAGASRMVVEGRAQDMGPLSPGLGPLPPDYAQATQPYYPPRP</sequence>
<protein>
    <recommendedName>
        <fullName evidence="5">Transmembrane protein</fullName>
    </recommendedName>
</protein>
<gene>
    <name evidence="3" type="ORF">MYCIT1_LOCUS16438</name>
</gene>
<keyword evidence="4" id="KW-1185">Reference proteome</keyword>
<feature type="region of interest" description="Disordered" evidence="1">
    <location>
        <begin position="323"/>
        <end position="346"/>
    </location>
</feature>
<evidence type="ECO:0000256" key="2">
    <source>
        <dbReference type="SAM" id="Phobius"/>
    </source>
</evidence>
<dbReference type="Gene3D" id="2.60.120.260">
    <property type="entry name" value="Galactose-binding domain-like"/>
    <property type="match status" value="2"/>
</dbReference>
<evidence type="ECO:0000313" key="3">
    <source>
        <dbReference type="EMBL" id="CAK5271411.1"/>
    </source>
</evidence>
<evidence type="ECO:0000256" key="1">
    <source>
        <dbReference type="SAM" id="MobiDB-lite"/>
    </source>
</evidence>
<evidence type="ECO:0008006" key="5">
    <source>
        <dbReference type="Google" id="ProtNLM"/>
    </source>
</evidence>
<evidence type="ECO:0000313" key="4">
    <source>
        <dbReference type="Proteomes" id="UP001295794"/>
    </source>
</evidence>
<feature type="compositionally biased region" description="Polar residues" evidence="1">
    <location>
        <begin position="431"/>
        <end position="441"/>
    </location>
</feature>
<feature type="transmembrane region" description="Helical" evidence="2">
    <location>
        <begin position="351"/>
        <end position="374"/>
    </location>
</feature>
<dbReference type="AlphaFoldDB" id="A0AAD2HAD6"/>
<keyword evidence="2" id="KW-1133">Transmembrane helix</keyword>
<comment type="caution">
    <text evidence="3">The sequence shown here is derived from an EMBL/GenBank/DDBJ whole genome shotgun (WGS) entry which is preliminary data.</text>
</comment>
<accession>A0AAD2HAD6</accession>
<keyword evidence="2" id="KW-0812">Transmembrane</keyword>